<dbReference type="Pfam" id="PF25583">
    <property type="entry name" value="WCX"/>
    <property type="match status" value="1"/>
</dbReference>
<dbReference type="SMART" id="SM00420">
    <property type="entry name" value="HTH_DEOR"/>
    <property type="match status" value="1"/>
</dbReference>
<dbReference type="RefSeq" id="WP_189018894.1">
    <property type="nucleotide sequence ID" value="NZ_BMHE01000049.1"/>
</dbReference>
<comment type="caution">
    <text evidence="4">The sequence shown here is derived from an EMBL/GenBank/DDBJ whole genome shotgun (WGS) entry which is preliminary data.</text>
</comment>
<name>A0ABQ1FCM2_9BACL</name>
<sequence>MKIDRLLAMTVLLLNRGRVSAKELADRFEVSTKTIYRDMETLNQSGIPIVAHQGISGGFEIIEPYAMARQFLTLSEIDAMVAAVKGIHTAVDDRMLGTLLDKVQALLSKADHAHREQKGPGIVFDFNPWGQGPAAREKVNQLRLAIAKATRVSITYLNMNGTESERVLEPAALILKGHLWYLQAYCTLRSEFRVFRLSRIQNLLMLDQTFVPRQVPSLDSYTWDTEWSKHKQLDAVLTFEHQVRHRVGDSFHPDQITVHEDGTIQVKGQFVEDDWFYGMLLSYGEQVTVEEPAHVAEELVSRAYKIIGRYAKLDR</sequence>
<evidence type="ECO:0000256" key="2">
    <source>
        <dbReference type="ARBA" id="ARBA00023163"/>
    </source>
</evidence>
<dbReference type="InterPro" id="IPR013196">
    <property type="entry name" value="HTH_11"/>
</dbReference>
<dbReference type="InterPro" id="IPR051534">
    <property type="entry name" value="CBASS_pafABC_assoc_protein"/>
</dbReference>
<dbReference type="SUPFAM" id="SSF46785">
    <property type="entry name" value="Winged helix' DNA-binding domain"/>
    <property type="match status" value="1"/>
</dbReference>
<dbReference type="PIRSF" id="PIRSF016838">
    <property type="entry name" value="PafC"/>
    <property type="match status" value="1"/>
</dbReference>
<keyword evidence="2" id="KW-0804">Transcription</keyword>
<proteinExistence type="predicted"/>
<dbReference type="PROSITE" id="PS51000">
    <property type="entry name" value="HTH_DEOR_2"/>
    <property type="match status" value="1"/>
</dbReference>
<reference evidence="5" key="1">
    <citation type="journal article" date="2019" name="Int. J. Syst. Evol. Microbiol.">
        <title>The Global Catalogue of Microorganisms (GCM) 10K type strain sequencing project: providing services to taxonomists for standard genome sequencing and annotation.</title>
        <authorList>
            <consortium name="The Broad Institute Genomics Platform"/>
            <consortium name="The Broad Institute Genome Sequencing Center for Infectious Disease"/>
            <person name="Wu L."/>
            <person name="Ma J."/>
        </authorList>
    </citation>
    <scope>NUCLEOTIDE SEQUENCE [LARGE SCALE GENOMIC DNA]</scope>
    <source>
        <strain evidence="5">CGMCC 1.15043</strain>
    </source>
</reference>
<dbReference type="InterPro" id="IPR036388">
    <property type="entry name" value="WH-like_DNA-bd_sf"/>
</dbReference>
<protein>
    <submittedName>
        <fullName evidence="4">DeoR family transcriptional regulator</fullName>
    </submittedName>
</protein>
<keyword evidence="5" id="KW-1185">Reference proteome</keyword>
<dbReference type="Proteomes" id="UP000615455">
    <property type="component" value="Unassembled WGS sequence"/>
</dbReference>
<accession>A0ABQ1FCM2</accession>
<dbReference type="Pfam" id="PF13280">
    <property type="entry name" value="WYL"/>
    <property type="match status" value="1"/>
</dbReference>
<dbReference type="PANTHER" id="PTHR34580:SF1">
    <property type="entry name" value="PROTEIN PAFC"/>
    <property type="match status" value="1"/>
</dbReference>
<dbReference type="Gene3D" id="1.10.10.10">
    <property type="entry name" value="Winged helix-like DNA-binding domain superfamily/Winged helix DNA-binding domain"/>
    <property type="match status" value="1"/>
</dbReference>
<evidence type="ECO:0000259" key="3">
    <source>
        <dbReference type="PROSITE" id="PS51000"/>
    </source>
</evidence>
<feature type="domain" description="HTH deoR-type" evidence="3">
    <location>
        <begin position="2"/>
        <end position="57"/>
    </location>
</feature>
<dbReference type="InterPro" id="IPR036390">
    <property type="entry name" value="WH_DNA-bd_sf"/>
</dbReference>
<dbReference type="EMBL" id="BMHE01000049">
    <property type="protein sequence ID" value="GGA06197.1"/>
    <property type="molecule type" value="Genomic_DNA"/>
</dbReference>
<evidence type="ECO:0000256" key="1">
    <source>
        <dbReference type="ARBA" id="ARBA00023015"/>
    </source>
</evidence>
<dbReference type="PROSITE" id="PS52050">
    <property type="entry name" value="WYL"/>
    <property type="match status" value="1"/>
</dbReference>
<dbReference type="PANTHER" id="PTHR34580">
    <property type="match status" value="1"/>
</dbReference>
<dbReference type="InterPro" id="IPR026881">
    <property type="entry name" value="WYL_dom"/>
</dbReference>
<evidence type="ECO:0000313" key="4">
    <source>
        <dbReference type="EMBL" id="GGA06197.1"/>
    </source>
</evidence>
<dbReference type="InterPro" id="IPR001034">
    <property type="entry name" value="DeoR_HTH"/>
</dbReference>
<dbReference type="InterPro" id="IPR057727">
    <property type="entry name" value="WCX_dom"/>
</dbReference>
<dbReference type="Pfam" id="PF08279">
    <property type="entry name" value="HTH_11"/>
    <property type="match status" value="1"/>
</dbReference>
<dbReference type="InterPro" id="IPR028349">
    <property type="entry name" value="PafC-like"/>
</dbReference>
<organism evidence="4 5">
    <name type="scientific">Paenibacillus marchantiophytorum</name>
    <dbReference type="NCBI Taxonomy" id="1619310"/>
    <lineage>
        <taxon>Bacteria</taxon>
        <taxon>Bacillati</taxon>
        <taxon>Bacillota</taxon>
        <taxon>Bacilli</taxon>
        <taxon>Bacillales</taxon>
        <taxon>Paenibacillaceae</taxon>
        <taxon>Paenibacillus</taxon>
    </lineage>
</organism>
<keyword evidence="1" id="KW-0805">Transcription regulation</keyword>
<evidence type="ECO:0000313" key="5">
    <source>
        <dbReference type="Proteomes" id="UP000615455"/>
    </source>
</evidence>
<gene>
    <name evidence="4" type="ORF">GCM10008018_60140</name>
</gene>